<evidence type="ECO:0000313" key="3">
    <source>
        <dbReference type="EMBL" id="KAF4636307.1"/>
    </source>
</evidence>
<feature type="signal peptide" evidence="2">
    <location>
        <begin position="1"/>
        <end position="20"/>
    </location>
</feature>
<feature type="chain" id="PRO_5034689860" evidence="2">
    <location>
        <begin position="21"/>
        <end position="266"/>
    </location>
</feature>
<gene>
    <name evidence="3" type="ORF">G7Y89_g1769</name>
</gene>
<comment type="caution">
    <text evidence="3">The sequence shown here is derived from an EMBL/GenBank/DDBJ whole genome shotgun (WGS) entry which is preliminary data.</text>
</comment>
<dbReference type="EMBL" id="JAAMPI010000072">
    <property type="protein sequence ID" value="KAF4636307.1"/>
    <property type="molecule type" value="Genomic_DNA"/>
</dbReference>
<proteinExistence type="predicted"/>
<protein>
    <submittedName>
        <fullName evidence="3">Uncharacterized protein</fullName>
    </submittedName>
</protein>
<feature type="compositionally biased region" description="Basic and acidic residues" evidence="1">
    <location>
        <begin position="239"/>
        <end position="266"/>
    </location>
</feature>
<reference evidence="3 4" key="1">
    <citation type="submission" date="2020-03" db="EMBL/GenBank/DDBJ databases">
        <title>Draft Genome Sequence of Cudoniella acicularis.</title>
        <authorList>
            <person name="Buettner E."/>
            <person name="Kellner H."/>
        </authorList>
    </citation>
    <scope>NUCLEOTIDE SEQUENCE [LARGE SCALE GENOMIC DNA]</scope>
    <source>
        <strain evidence="3 4">DSM 108380</strain>
    </source>
</reference>
<evidence type="ECO:0000313" key="4">
    <source>
        <dbReference type="Proteomes" id="UP000566819"/>
    </source>
</evidence>
<keyword evidence="4" id="KW-1185">Reference proteome</keyword>
<organism evidence="3 4">
    <name type="scientific">Cudoniella acicularis</name>
    <dbReference type="NCBI Taxonomy" id="354080"/>
    <lineage>
        <taxon>Eukaryota</taxon>
        <taxon>Fungi</taxon>
        <taxon>Dikarya</taxon>
        <taxon>Ascomycota</taxon>
        <taxon>Pezizomycotina</taxon>
        <taxon>Leotiomycetes</taxon>
        <taxon>Helotiales</taxon>
        <taxon>Tricladiaceae</taxon>
        <taxon>Cudoniella</taxon>
    </lineage>
</organism>
<dbReference type="AlphaFoldDB" id="A0A8H4RXI9"/>
<sequence length="266" mass="29521">MHLITPILLSLLSLPLTITAIPPPSTLLPRRICVPGEVRAEIAFFNSTTTSPGRPTQCVNQLQHREVFLPGQNLGDPTRANLGQCYNLTFGGVDPEYFAPCGNTEGCLREQRPPLPPDFSILSCSMESPKRLIRTGDWITEERWRKVPERMKKPRKRFDQDTTCKLPEAALLLINKTICAIPAKNNRILSTKDYKMPTSTSNFGEKPSNSNTEPTPTTDSSLPSAGAAPTFTDSSTVQKKTEAEEAADRLYEERIEEEYAKREGGA</sequence>
<feature type="region of interest" description="Disordered" evidence="1">
    <location>
        <begin position="192"/>
        <end position="266"/>
    </location>
</feature>
<accession>A0A8H4RXI9</accession>
<feature type="compositionally biased region" description="Low complexity" evidence="1">
    <location>
        <begin position="207"/>
        <end position="221"/>
    </location>
</feature>
<dbReference type="Proteomes" id="UP000566819">
    <property type="component" value="Unassembled WGS sequence"/>
</dbReference>
<name>A0A8H4RXI9_9HELO</name>
<keyword evidence="2" id="KW-0732">Signal</keyword>
<evidence type="ECO:0000256" key="1">
    <source>
        <dbReference type="SAM" id="MobiDB-lite"/>
    </source>
</evidence>
<evidence type="ECO:0000256" key="2">
    <source>
        <dbReference type="SAM" id="SignalP"/>
    </source>
</evidence>